<protein>
    <submittedName>
        <fullName evidence="3">Uncharacterized protein</fullName>
    </submittedName>
</protein>
<accession>A0A914EED8</accession>
<evidence type="ECO:0000313" key="3">
    <source>
        <dbReference type="WBParaSite" id="ACRNAN_scaffold7192.g27194.t1"/>
    </source>
</evidence>
<dbReference type="Proteomes" id="UP000887540">
    <property type="component" value="Unplaced"/>
</dbReference>
<evidence type="ECO:0000256" key="1">
    <source>
        <dbReference type="SAM" id="MobiDB-lite"/>
    </source>
</evidence>
<feature type="region of interest" description="Disordered" evidence="1">
    <location>
        <begin position="123"/>
        <end position="198"/>
    </location>
</feature>
<organism evidence="2 3">
    <name type="scientific">Acrobeloides nanus</name>
    <dbReference type="NCBI Taxonomy" id="290746"/>
    <lineage>
        <taxon>Eukaryota</taxon>
        <taxon>Metazoa</taxon>
        <taxon>Ecdysozoa</taxon>
        <taxon>Nematoda</taxon>
        <taxon>Chromadorea</taxon>
        <taxon>Rhabditida</taxon>
        <taxon>Tylenchina</taxon>
        <taxon>Cephalobomorpha</taxon>
        <taxon>Cephaloboidea</taxon>
        <taxon>Cephalobidae</taxon>
        <taxon>Acrobeloides</taxon>
    </lineage>
</organism>
<feature type="compositionally biased region" description="Polar residues" evidence="1">
    <location>
        <begin position="130"/>
        <end position="158"/>
    </location>
</feature>
<name>A0A914EED8_9BILA</name>
<proteinExistence type="predicted"/>
<reference evidence="3" key="1">
    <citation type="submission" date="2022-11" db="UniProtKB">
        <authorList>
            <consortium name="WormBaseParasite"/>
        </authorList>
    </citation>
    <scope>IDENTIFICATION</scope>
</reference>
<keyword evidence="2" id="KW-1185">Reference proteome</keyword>
<dbReference type="AlphaFoldDB" id="A0A914EED8"/>
<feature type="compositionally biased region" description="Basic and acidic residues" evidence="1">
    <location>
        <begin position="169"/>
        <end position="180"/>
    </location>
</feature>
<dbReference type="WBParaSite" id="ACRNAN_scaffold7192.g27194.t1">
    <property type="protein sequence ID" value="ACRNAN_scaffold7192.g27194.t1"/>
    <property type="gene ID" value="ACRNAN_scaffold7192.g27194"/>
</dbReference>
<evidence type="ECO:0000313" key="2">
    <source>
        <dbReference type="Proteomes" id="UP000887540"/>
    </source>
</evidence>
<sequence length="395" mass="44246">MSRNRPRRSSHHQVITIATNNHKQDFRARTSKSFDDSLLKLLPSLFLQDSKMSSSEYSMGLRSFLVPNDDPLNVNRLKLIDRRTGQAETKYLLNDSASTHNASTLSGIIQNGRTNSSVISRMTTDDLETEPSTSRSAPIYSNGNIRKGSITSNRSVHSIKQRALASKTASKDQENGEEKISIASDRAADNEVSETLDGSPYNEHKMRFVVPNKWEVLFYIANVQYLRIRRTGTELQVTDSVNFPLFDVWQKERCFRSAWVMESYGRPVLLISDDTKNWSLASRKSSPLILSVVNADGDLLGYFLAGNPFIVQNNEKSTIAKFVAYDSEDGRSTNWQCILEGSDDDIAVLECLKPAIYQLRFCSVMGFPLKLLVLGGAVMLAAAPRCQKECCCTIM</sequence>